<evidence type="ECO:0000256" key="3">
    <source>
        <dbReference type="ARBA" id="ARBA00022690"/>
    </source>
</evidence>
<keyword evidence="4" id="KW-0732">Signal</keyword>
<dbReference type="Ensembl" id="ENSOANT00000075468.1">
    <property type="protein sequence ID" value="ENSOANP00000053285.1"/>
    <property type="gene ID" value="ENSOANG00000037772.1"/>
</dbReference>
<name>A0A6I8PEU3_ORNAN</name>
<dbReference type="Pfam" id="PF00014">
    <property type="entry name" value="Kunitz_BPTI"/>
    <property type="match status" value="1"/>
</dbReference>
<feature type="compositionally biased region" description="Basic and acidic residues" evidence="12">
    <location>
        <begin position="566"/>
        <end position="577"/>
    </location>
</feature>
<dbReference type="InterPro" id="IPR036179">
    <property type="entry name" value="Ig-like_dom_sf"/>
</dbReference>
<dbReference type="Gene3D" id="2.60.120.830">
    <property type="match status" value="1"/>
</dbReference>
<dbReference type="Gene3D" id="2.20.100.10">
    <property type="entry name" value="Thrombospondin type-1 (TSP1) repeat"/>
    <property type="match status" value="4"/>
</dbReference>
<dbReference type="Pfam" id="PF13927">
    <property type="entry name" value="Ig_3"/>
    <property type="match status" value="1"/>
</dbReference>
<dbReference type="InterPro" id="IPR036383">
    <property type="entry name" value="TSP1_rpt_sf"/>
</dbReference>
<comment type="similarity">
    <text evidence="9">Belongs to the papilin family.</text>
</comment>
<keyword evidence="6" id="KW-0722">Serine protease inhibitor</keyword>
<feature type="disulfide bond" evidence="11">
    <location>
        <begin position="39"/>
        <end position="75"/>
    </location>
</feature>
<feature type="domain" description="BPTI/Kunitz inhibitor" evidence="13">
    <location>
        <begin position="640"/>
        <end position="690"/>
    </location>
</feature>
<reference evidence="16" key="3">
    <citation type="submission" date="2025-09" db="UniProtKB">
        <authorList>
            <consortium name="Ensembl"/>
        </authorList>
    </citation>
    <scope>IDENTIFICATION</scope>
    <source>
        <strain evidence="16">Glennie</strain>
    </source>
</reference>
<dbReference type="InParanoid" id="A0A6I8PEU3"/>
<dbReference type="PROSITE" id="PS50835">
    <property type="entry name" value="IG_LIKE"/>
    <property type="match status" value="3"/>
</dbReference>
<feature type="domain" description="Ig-like" evidence="14">
    <location>
        <begin position="750"/>
        <end position="821"/>
    </location>
</feature>
<dbReference type="PRINTS" id="PR00759">
    <property type="entry name" value="BASICPTASE"/>
</dbReference>
<dbReference type="InterPro" id="IPR013098">
    <property type="entry name" value="Ig_I-set"/>
</dbReference>
<feature type="domain" description="Ig-like" evidence="14">
    <location>
        <begin position="883"/>
        <end position="954"/>
    </location>
</feature>
<comment type="subcellular location">
    <subcellularLocation>
        <location evidence="1">Secreted</location>
    </subcellularLocation>
</comment>
<dbReference type="CDD" id="cd00096">
    <property type="entry name" value="Ig"/>
    <property type="match status" value="1"/>
</dbReference>
<evidence type="ECO:0000256" key="10">
    <source>
        <dbReference type="ARBA" id="ARBA00074534"/>
    </source>
</evidence>
<feature type="compositionally biased region" description="Basic residues" evidence="12">
    <location>
        <begin position="369"/>
        <end position="387"/>
    </location>
</feature>
<dbReference type="SUPFAM" id="SSF82895">
    <property type="entry name" value="TSP-1 type 1 repeat"/>
    <property type="match status" value="4"/>
</dbReference>
<evidence type="ECO:0000256" key="12">
    <source>
        <dbReference type="SAM" id="MobiDB-lite"/>
    </source>
</evidence>
<evidence type="ECO:0000256" key="11">
    <source>
        <dbReference type="PIRSR" id="PIRSR613273-3"/>
    </source>
</evidence>
<dbReference type="GO" id="GO:0005576">
    <property type="term" value="C:extracellular region"/>
    <property type="evidence" value="ECO:0007669"/>
    <property type="project" value="UniProtKB-SubCell"/>
</dbReference>
<dbReference type="SUPFAM" id="SSF57362">
    <property type="entry name" value="BPTI-like"/>
    <property type="match status" value="1"/>
</dbReference>
<feature type="region of interest" description="Disordered" evidence="12">
    <location>
        <begin position="846"/>
        <end position="886"/>
    </location>
</feature>
<evidence type="ECO:0000256" key="7">
    <source>
        <dbReference type="ARBA" id="ARBA00023157"/>
    </source>
</evidence>
<dbReference type="GO" id="GO:0005604">
    <property type="term" value="C:basement membrane"/>
    <property type="evidence" value="ECO:0007669"/>
    <property type="project" value="UniProtKB-ARBA"/>
</dbReference>
<dbReference type="InterPro" id="IPR045371">
    <property type="entry name" value="ADAMTS_CR_3"/>
</dbReference>
<evidence type="ECO:0000256" key="8">
    <source>
        <dbReference type="ARBA" id="ARBA00023319"/>
    </source>
</evidence>
<dbReference type="InterPro" id="IPR000884">
    <property type="entry name" value="TSP1_rpt"/>
</dbReference>
<feature type="disulfide bond" evidence="11">
    <location>
        <begin position="54"/>
        <end position="65"/>
    </location>
</feature>
<feature type="compositionally biased region" description="Low complexity" evidence="12">
    <location>
        <begin position="860"/>
        <end position="883"/>
    </location>
</feature>
<dbReference type="PROSITE" id="PS50092">
    <property type="entry name" value="TSP1"/>
    <property type="match status" value="4"/>
</dbReference>
<feature type="region of interest" description="Disordered" evidence="12">
    <location>
        <begin position="781"/>
        <end position="807"/>
    </location>
</feature>
<evidence type="ECO:0000313" key="16">
    <source>
        <dbReference type="Ensembl" id="ENSOANP00000053285.1"/>
    </source>
</evidence>
<dbReference type="PRINTS" id="PR01857">
    <property type="entry name" value="ADAMTSFAMILY"/>
</dbReference>
<dbReference type="InterPro" id="IPR002223">
    <property type="entry name" value="Kunitz_BPTI"/>
</dbReference>
<dbReference type="InterPro" id="IPR036880">
    <property type="entry name" value="Kunitz_BPTI_sf"/>
</dbReference>
<dbReference type="AlphaFoldDB" id="A0A6I8PEU3"/>
<accession>A0A6I8PEU3</accession>
<gene>
    <name evidence="16" type="primary">PAPLN</name>
</gene>
<dbReference type="SUPFAM" id="SSF48726">
    <property type="entry name" value="Immunoglobulin"/>
    <property type="match status" value="3"/>
</dbReference>
<feature type="compositionally biased region" description="Gly residues" evidence="12">
    <location>
        <begin position="698"/>
        <end position="711"/>
    </location>
</feature>
<dbReference type="FunCoup" id="A0A6I8PEU3">
    <property type="interactions" value="59"/>
</dbReference>
<dbReference type="PANTHER" id="PTHR13723:SF281">
    <property type="entry name" value="PAPILIN"/>
    <property type="match status" value="1"/>
</dbReference>
<evidence type="ECO:0000256" key="6">
    <source>
        <dbReference type="ARBA" id="ARBA00022900"/>
    </source>
</evidence>
<dbReference type="PROSITE" id="PS50900">
    <property type="entry name" value="PLAC"/>
    <property type="match status" value="1"/>
</dbReference>
<dbReference type="SMART" id="SM00131">
    <property type="entry name" value="KU"/>
    <property type="match status" value="1"/>
</dbReference>
<dbReference type="FunFam" id="2.20.100.10:FF:000005">
    <property type="entry name" value="ADAM metallopeptidase with thrombospondin type 1 motif 9"/>
    <property type="match status" value="3"/>
</dbReference>
<dbReference type="PROSITE" id="PS00280">
    <property type="entry name" value="BPTI_KUNITZ_1"/>
    <property type="match status" value="1"/>
</dbReference>
<dbReference type="SMART" id="SM00209">
    <property type="entry name" value="TSP1"/>
    <property type="match status" value="4"/>
</dbReference>
<keyword evidence="8" id="KW-0393">Immunoglobulin domain</keyword>
<feature type="region of interest" description="Disordered" evidence="12">
    <location>
        <begin position="695"/>
        <end position="729"/>
    </location>
</feature>
<dbReference type="FunFam" id="2.60.120.830:FF:000001">
    <property type="entry name" value="A disintegrin and metalloproteinase with thrombospondin motifs 1"/>
    <property type="match status" value="1"/>
</dbReference>
<dbReference type="GeneTree" id="ENSGT00940000156891"/>
<dbReference type="PANTHER" id="PTHR13723">
    <property type="entry name" value="ADAMTS A DISINTEGRIN AND METALLOPROTEASE WITH THROMBOSPONDIN MOTIFS PROTEASE"/>
    <property type="match status" value="1"/>
</dbReference>
<organism evidence="16 17">
    <name type="scientific">Ornithorhynchus anatinus</name>
    <name type="common">Duckbill platypus</name>
    <dbReference type="NCBI Taxonomy" id="9258"/>
    <lineage>
        <taxon>Eukaryota</taxon>
        <taxon>Metazoa</taxon>
        <taxon>Chordata</taxon>
        <taxon>Craniata</taxon>
        <taxon>Vertebrata</taxon>
        <taxon>Euteleostomi</taxon>
        <taxon>Mammalia</taxon>
        <taxon>Monotremata</taxon>
        <taxon>Ornithorhynchidae</taxon>
        <taxon>Ornithorhynchus</taxon>
    </lineage>
</organism>
<evidence type="ECO:0000259" key="15">
    <source>
        <dbReference type="PROSITE" id="PS50900"/>
    </source>
</evidence>
<feature type="domain" description="Ig-like" evidence="14">
    <location>
        <begin position="970"/>
        <end position="1058"/>
    </location>
</feature>
<dbReference type="SMART" id="SM00408">
    <property type="entry name" value="IGc2"/>
    <property type="match status" value="3"/>
</dbReference>
<dbReference type="Gene3D" id="2.60.40.10">
    <property type="entry name" value="Immunoglobulins"/>
    <property type="match status" value="3"/>
</dbReference>
<reference evidence="16" key="2">
    <citation type="submission" date="2025-08" db="UniProtKB">
        <authorList>
            <consortium name="Ensembl"/>
        </authorList>
    </citation>
    <scope>IDENTIFICATION</scope>
    <source>
        <strain evidence="16">Glennie</strain>
    </source>
</reference>
<dbReference type="Proteomes" id="UP000002279">
    <property type="component" value="Chromosome 1"/>
</dbReference>
<dbReference type="InterPro" id="IPR020901">
    <property type="entry name" value="Prtase_inh_Kunz-CS"/>
</dbReference>
<evidence type="ECO:0000256" key="9">
    <source>
        <dbReference type="ARBA" id="ARBA00061693"/>
    </source>
</evidence>
<evidence type="ECO:0000256" key="5">
    <source>
        <dbReference type="ARBA" id="ARBA00022737"/>
    </source>
</evidence>
<dbReference type="Pfam" id="PF19236">
    <property type="entry name" value="ADAMTS_CR_3"/>
    <property type="match status" value="1"/>
</dbReference>
<dbReference type="Gene3D" id="4.10.410.10">
    <property type="entry name" value="Pancreatic trypsin inhibitor Kunitz domain"/>
    <property type="match status" value="1"/>
</dbReference>
<evidence type="ECO:0000259" key="13">
    <source>
        <dbReference type="PROSITE" id="PS50279"/>
    </source>
</evidence>
<dbReference type="CDD" id="cd22635">
    <property type="entry name" value="Kunitz_papilin"/>
    <property type="match status" value="1"/>
</dbReference>
<feature type="region of interest" description="Disordered" evidence="12">
    <location>
        <begin position="369"/>
        <end position="388"/>
    </location>
</feature>
<dbReference type="InterPro" id="IPR013273">
    <property type="entry name" value="ADAMTS/ADAMTS-like"/>
</dbReference>
<dbReference type="InterPro" id="IPR013783">
    <property type="entry name" value="Ig-like_fold"/>
</dbReference>
<dbReference type="OMA" id="KLDSGWF"/>
<keyword evidence="17" id="KW-1185">Reference proteome</keyword>
<protein>
    <recommendedName>
        <fullName evidence="10">Papilin</fullName>
    </recommendedName>
</protein>
<keyword evidence="2" id="KW-0964">Secreted</keyword>
<dbReference type="Pfam" id="PF07679">
    <property type="entry name" value="I-set"/>
    <property type="match status" value="1"/>
</dbReference>
<feature type="domain" description="PLAC" evidence="15">
    <location>
        <begin position="1064"/>
        <end position="1103"/>
    </location>
</feature>
<dbReference type="Pfam" id="PF19030">
    <property type="entry name" value="TSP1_ADAMTS"/>
    <property type="match status" value="3"/>
</dbReference>
<dbReference type="Pfam" id="PF08686">
    <property type="entry name" value="PLAC"/>
    <property type="match status" value="1"/>
</dbReference>
<keyword evidence="5" id="KW-0677">Repeat</keyword>
<dbReference type="Bgee" id="ENSOANG00000037772">
    <property type="expression patterns" value="Expressed in liver and 7 other cell types or tissues"/>
</dbReference>
<proteinExistence type="inferred from homology"/>
<dbReference type="InterPro" id="IPR003598">
    <property type="entry name" value="Ig_sub2"/>
</dbReference>
<dbReference type="GO" id="GO:0030198">
    <property type="term" value="P:extracellular matrix organization"/>
    <property type="evidence" value="ECO:0007669"/>
    <property type="project" value="InterPro"/>
</dbReference>
<feature type="region of interest" description="Disordered" evidence="12">
    <location>
        <begin position="563"/>
        <end position="605"/>
    </location>
</feature>
<dbReference type="SMART" id="SM00409">
    <property type="entry name" value="IG"/>
    <property type="match status" value="3"/>
</dbReference>
<dbReference type="InterPro" id="IPR007110">
    <property type="entry name" value="Ig-like_dom"/>
</dbReference>
<sequence>MISAQQIPLITMTTIISQQASKVRRQEDVWGSWGEWSGCSRTCGGGVSFRERPCHSLRTDGGSSCVGPTRNYRSCNVESCPKGSRDFRAEQCSQFDGKEFQGKTYQWLPYYGAPNKCELNCIPKGENFYYKHKEAVIDGTPCQPGTRDICVEGACQAVGCDRLLGSSKEEDECLRCGGDGRTCYRVHGTFGVPHLTAGYNRIVVVPAGATSIRITEVSASGNFLAVKNAREEYYVNGHWTAEPAGGTALPVADTLLHYERGAEGDDAPERLRARGPTSEPLVIELLSQEANPGVSYEFYVPLGGPRPGPGWSHGSWGRCSVPCGGGHQTRAVFCTSDGTASPDHLCQAGPRPADNRTCALHPCPRTRRASPAARARRIPRRRSRPRRWQVGPWGPCSAPCGGGRQARSVHCAALDGEGGREATEEEECEALAGRPPDARACNLRRCSSWTAGPWGECSASCGPGVQRRTVGCQGGGDSPLPDAPCSGEDEPPPTRACVGEDCLPADGSREVGDRGPVSVRRARSAALFSAALCARRALSLYPPGGGGGGADGQSLLRPRRVYPSRSAERPAHSERSADSAVAEPPGRGPSLLSPQEAQRSPPGECRTSRYGCCYDEVTAAKGPEGEGCEGRPDLPYPAGCLLPGALGPCPHWTTRWYFVAAAAGCNRFWYGGCHGNRNNFASEEDCRRSCRPETEPGRCGGRAPRGGGGGRTRWARIRPGGQNGAGRLGGADRIPVLLIPRPRGALSSPPRFPREGAGPPTFRAASGQVVRLPCGGGVPPDPAGAWHRDGRRVSSARHHPQPDGSLVIGPLTEEDAGVYSCGGGHVLLQIAGPSVPRLVPSPRPRGWGWGRGTFPPPPLVGRGAPPGDDRPGVSASRPSPSRPLLDRTEPWLVEADAGRDARLPCRARASPPPLIRWRKDGRALDSPRHQHRPDGSLVIRGVRAEDGGFYTCIAFAEHHRDQRWVRLKVPEELTVSGLPASVAVPEGDDIRLRCVVTGGAVSVSWSRNGVPVRADGRRVHLSAEGVLLVRDSRPGDRGSYACSAYRGGRAVGGRTEVTVGPEGPGRECVDRPELANCDLILRAQLCGNQYYAGFCCASCSGERARLRPVWWRA</sequence>
<evidence type="ECO:0000313" key="17">
    <source>
        <dbReference type="Proteomes" id="UP000002279"/>
    </source>
</evidence>
<dbReference type="InterPro" id="IPR010294">
    <property type="entry name" value="ADAMTS_spacer1"/>
</dbReference>
<evidence type="ECO:0000256" key="4">
    <source>
        <dbReference type="ARBA" id="ARBA00022729"/>
    </source>
</evidence>
<reference evidence="16 17" key="1">
    <citation type="journal article" date="2008" name="Nature">
        <title>Genome analysis of the platypus reveals unique signatures of evolution.</title>
        <authorList>
            <person name="Warren W.C."/>
            <person name="Hillier L.W."/>
            <person name="Marshall Graves J.A."/>
            <person name="Birney E."/>
            <person name="Ponting C.P."/>
            <person name="Grutzner F."/>
            <person name="Belov K."/>
            <person name="Miller W."/>
            <person name="Clarke L."/>
            <person name="Chinwalla A.T."/>
            <person name="Yang S.P."/>
            <person name="Heger A."/>
            <person name="Locke D.P."/>
            <person name="Miethke P."/>
            <person name="Waters P.D."/>
            <person name="Veyrunes F."/>
            <person name="Fulton L."/>
            <person name="Fulton B."/>
            <person name="Graves T."/>
            <person name="Wallis J."/>
            <person name="Puente X.S."/>
            <person name="Lopez-Otin C."/>
            <person name="Ordonez G.R."/>
            <person name="Eichler E.E."/>
            <person name="Chen L."/>
            <person name="Cheng Z."/>
            <person name="Deakin J.E."/>
            <person name="Alsop A."/>
            <person name="Thompson K."/>
            <person name="Kirby P."/>
            <person name="Papenfuss A.T."/>
            <person name="Wakefield M.J."/>
            <person name="Olender T."/>
            <person name="Lancet D."/>
            <person name="Huttley G.A."/>
            <person name="Smit A.F."/>
            <person name="Pask A."/>
            <person name="Temple-Smith P."/>
            <person name="Batzer M.A."/>
            <person name="Walker J.A."/>
            <person name="Konkel M.K."/>
            <person name="Harris R.S."/>
            <person name="Whittington C.M."/>
            <person name="Wong E.S."/>
            <person name="Gemmell N.J."/>
            <person name="Buschiazzo E."/>
            <person name="Vargas Jentzsch I.M."/>
            <person name="Merkel A."/>
            <person name="Schmitz J."/>
            <person name="Zemann A."/>
            <person name="Churakov G."/>
            <person name="Kriegs J.O."/>
            <person name="Brosius J."/>
            <person name="Murchison E.P."/>
            <person name="Sachidanandam R."/>
            <person name="Smith C."/>
            <person name="Hannon G.J."/>
            <person name="Tsend-Ayush E."/>
            <person name="McMillan D."/>
            <person name="Attenborough R."/>
            <person name="Rens W."/>
            <person name="Ferguson-Smith M."/>
            <person name="Lefevre C.M."/>
            <person name="Sharp J.A."/>
            <person name="Nicholas K.R."/>
            <person name="Ray D.A."/>
            <person name="Kube M."/>
            <person name="Reinhardt R."/>
            <person name="Pringle T.H."/>
            <person name="Taylor J."/>
            <person name="Jones R.C."/>
            <person name="Nixon B."/>
            <person name="Dacheux J.L."/>
            <person name="Niwa H."/>
            <person name="Sekita Y."/>
            <person name="Huang X."/>
            <person name="Stark A."/>
            <person name="Kheradpour P."/>
            <person name="Kellis M."/>
            <person name="Flicek P."/>
            <person name="Chen Y."/>
            <person name="Webber C."/>
            <person name="Hardison R."/>
            <person name="Nelson J."/>
            <person name="Hallsworth-Pepin K."/>
            <person name="Delehaunty K."/>
            <person name="Markovic C."/>
            <person name="Minx P."/>
            <person name="Feng Y."/>
            <person name="Kremitzki C."/>
            <person name="Mitreva M."/>
            <person name="Glasscock J."/>
            <person name="Wylie T."/>
            <person name="Wohldmann P."/>
            <person name="Thiru P."/>
            <person name="Nhan M.N."/>
            <person name="Pohl C.S."/>
            <person name="Smith S.M."/>
            <person name="Hou S."/>
            <person name="Nefedov M."/>
            <person name="de Jong P.J."/>
            <person name="Renfree M.B."/>
            <person name="Mardis E.R."/>
            <person name="Wilson R.K."/>
        </authorList>
    </citation>
    <scope>NUCLEOTIDE SEQUENCE [LARGE SCALE GENOMIC DNA]</scope>
    <source>
        <strain evidence="16 17">Glennie</strain>
    </source>
</reference>
<feature type="disulfide bond" evidence="11">
    <location>
        <begin position="43"/>
        <end position="80"/>
    </location>
</feature>
<dbReference type="Pfam" id="PF00090">
    <property type="entry name" value="TSP_1"/>
    <property type="match status" value="1"/>
</dbReference>
<dbReference type="InterPro" id="IPR010909">
    <property type="entry name" value="PLAC"/>
</dbReference>
<dbReference type="Pfam" id="PF05986">
    <property type="entry name" value="ADAMTS_spacer1"/>
    <property type="match status" value="1"/>
</dbReference>
<keyword evidence="7 11" id="KW-1015">Disulfide bond</keyword>
<evidence type="ECO:0000259" key="14">
    <source>
        <dbReference type="PROSITE" id="PS50835"/>
    </source>
</evidence>
<dbReference type="FunFam" id="2.20.100.10:FF:000001">
    <property type="entry name" value="semaphorin-5A isoform X1"/>
    <property type="match status" value="1"/>
</dbReference>
<dbReference type="InterPro" id="IPR050439">
    <property type="entry name" value="ADAMTS_ADAMTS-like"/>
</dbReference>
<dbReference type="FunFam" id="4.10.410.10:FF:000017">
    <property type="entry name" value="papilin isoform X2"/>
    <property type="match status" value="1"/>
</dbReference>
<dbReference type="PROSITE" id="PS50279">
    <property type="entry name" value="BPTI_KUNITZ_2"/>
    <property type="match status" value="1"/>
</dbReference>
<dbReference type="InterPro" id="IPR003599">
    <property type="entry name" value="Ig_sub"/>
</dbReference>
<evidence type="ECO:0000256" key="2">
    <source>
        <dbReference type="ARBA" id="ARBA00022525"/>
    </source>
</evidence>
<keyword evidence="3" id="KW-0646">Protease inhibitor</keyword>
<dbReference type="GO" id="GO:0004867">
    <property type="term" value="F:serine-type endopeptidase inhibitor activity"/>
    <property type="evidence" value="ECO:0007669"/>
    <property type="project" value="UniProtKB-KW"/>
</dbReference>
<evidence type="ECO:0000256" key="1">
    <source>
        <dbReference type="ARBA" id="ARBA00004613"/>
    </source>
</evidence>